<sequence>MNVRRATIADVARLAGVAASTASVVFSGKTPVSDATRARVVAAAEQLGYTGPDPRAASLRRGRSGIVGVVIGDRLQNAFRDPVTTVMLDGLAEGMAEQDAGLLLLRDGAESGEPGLRSAPADAFVLVGCSGRLADSLAAIRARGIPVVVIEGDAGEGVPQIRLDNREAQAVIARHVRDLGHERVALVTLQASVPPHAGWIAGGAPIAVDVTRDRLAGARDVFPDAPAFAAGASSIDQGYAAAEAVLAGPGPRPTAILAQSDLLAVGVIRAVQDAGMVVPDDVSVTGFDGVWVDGVAPLTLTTMVQPAAEKGRAAGAAISAMLAGAEPESMLLSSAFRPGNTTGPPPISRGEPASSV</sequence>
<dbReference type="PANTHER" id="PTHR30146:SF138">
    <property type="entry name" value="TRANSCRIPTIONAL REGULATORY PROTEIN"/>
    <property type="match status" value="1"/>
</dbReference>
<dbReference type="Proteomes" id="UP000326838">
    <property type="component" value="Unassembled WGS sequence"/>
</dbReference>
<dbReference type="Pfam" id="PF13377">
    <property type="entry name" value="Peripla_BP_3"/>
    <property type="match status" value="1"/>
</dbReference>
<evidence type="ECO:0000313" key="7">
    <source>
        <dbReference type="Proteomes" id="UP000326838"/>
    </source>
</evidence>
<keyword evidence="1" id="KW-0805">Transcription regulation</keyword>
<dbReference type="SMART" id="SM00354">
    <property type="entry name" value="HTH_LACI"/>
    <property type="match status" value="1"/>
</dbReference>
<dbReference type="Gene3D" id="3.40.50.2300">
    <property type="match status" value="2"/>
</dbReference>
<organism evidence="6 7">
    <name type="scientific">Microbacterium caowuchunii</name>
    <dbReference type="NCBI Taxonomy" id="2614638"/>
    <lineage>
        <taxon>Bacteria</taxon>
        <taxon>Bacillati</taxon>
        <taxon>Actinomycetota</taxon>
        <taxon>Actinomycetes</taxon>
        <taxon>Micrococcales</taxon>
        <taxon>Microbacteriaceae</taxon>
        <taxon>Microbacterium</taxon>
    </lineage>
</organism>
<feature type="region of interest" description="Disordered" evidence="4">
    <location>
        <begin position="334"/>
        <end position="356"/>
    </location>
</feature>
<evidence type="ECO:0000256" key="1">
    <source>
        <dbReference type="ARBA" id="ARBA00023015"/>
    </source>
</evidence>
<dbReference type="InterPro" id="IPR046335">
    <property type="entry name" value="LacI/GalR-like_sensor"/>
</dbReference>
<dbReference type="PANTHER" id="PTHR30146">
    <property type="entry name" value="LACI-RELATED TRANSCRIPTIONAL REPRESSOR"/>
    <property type="match status" value="1"/>
</dbReference>
<proteinExistence type="predicted"/>
<feature type="domain" description="HTH lacI-type" evidence="5">
    <location>
        <begin position="6"/>
        <end position="61"/>
    </location>
</feature>
<evidence type="ECO:0000256" key="3">
    <source>
        <dbReference type="ARBA" id="ARBA00023163"/>
    </source>
</evidence>
<evidence type="ECO:0000313" key="6">
    <source>
        <dbReference type="EMBL" id="KAA9134519.1"/>
    </source>
</evidence>
<dbReference type="GO" id="GO:0003700">
    <property type="term" value="F:DNA-binding transcription factor activity"/>
    <property type="evidence" value="ECO:0007669"/>
    <property type="project" value="TreeGrafter"/>
</dbReference>
<dbReference type="InterPro" id="IPR010982">
    <property type="entry name" value="Lambda_DNA-bd_dom_sf"/>
</dbReference>
<keyword evidence="7" id="KW-1185">Reference proteome</keyword>
<dbReference type="RefSeq" id="WP_150892816.1">
    <property type="nucleotide sequence ID" value="NZ_VYUY01000007.1"/>
</dbReference>
<dbReference type="Pfam" id="PF00356">
    <property type="entry name" value="LacI"/>
    <property type="match status" value="1"/>
</dbReference>
<dbReference type="Gene3D" id="1.10.260.40">
    <property type="entry name" value="lambda repressor-like DNA-binding domains"/>
    <property type="match status" value="1"/>
</dbReference>
<gene>
    <name evidence="6" type="ORF">F6B40_07100</name>
</gene>
<dbReference type="CDD" id="cd06279">
    <property type="entry name" value="PBP1_LacI-like"/>
    <property type="match status" value="1"/>
</dbReference>
<keyword evidence="3" id="KW-0804">Transcription</keyword>
<keyword evidence="2 6" id="KW-0238">DNA-binding</keyword>
<reference evidence="7" key="1">
    <citation type="submission" date="2019-09" db="EMBL/GenBank/DDBJ databases">
        <title>Mumia zhuanghuii sp. nov. isolated from the intestinal contents of plateau pika (Ochotona curzoniae) in the Qinghai-Tibet plateau of China.</title>
        <authorList>
            <person name="Tian Z."/>
        </authorList>
    </citation>
    <scope>NUCLEOTIDE SEQUENCE [LARGE SCALE GENOMIC DNA]</scope>
    <source>
        <strain evidence="7">L-033</strain>
    </source>
</reference>
<dbReference type="SUPFAM" id="SSF53822">
    <property type="entry name" value="Periplasmic binding protein-like I"/>
    <property type="match status" value="1"/>
</dbReference>
<protein>
    <submittedName>
        <fullName evidence="6">LacI family DNA-binding transcriptional regulator</fullName>
    </submittedName>
</protein>
<evidence type="ECO:0000259" key="5">
    <source>
        <dbReference type="PROSITE" id="PS50932"/>
    </source>
</evidence>
<accession>A0A5N0TMB4</accession>
<dbReference type="InterPro" id="IPR000843">
    <property type="entry name" value="HTH_LacI"/>
</dbReference>
<dbReference type="EMBL" id="VYUY01000007">
    <property type="protein sequence ID" value="KAA9134519.1"/>
    <property type="molecule type" value="Genomic_DNA"/>
</dbReference>
<evidence type="ECO:0000256" key="4">
    <source>
        <dbReference type="SAM" id="MobiDB-lite"/>
    </source>
</evidence>
<dbReference type="PROSITE" id="PS50932">
    <property type="entry name" value="HTH_LACI_2"/>
    <property type="match status" value="1"/>
</dbReference>
<dbReference type="SUPFAM" id="SSF47413">
    <property type="entry name" value="lambda repressor-like DNA-binding domains"/>
    <property type="match status" value="1"/>
</dbReference>
<comment type="caution">
    <text evidence="6">The sequence shown here is derived from an EMBL/GenBank/DDBJ whole genome shotgun (WGS) entry which is preliminary data.</text>
</comment>
<dbReference type="InterPro" id="IPR028082">
    <property type="entry name" value="Peripla_BP_I"/>
</dbReference>
<name>A0A5N0TMB4_9MICO</name>
<dbReference type="AlphaFoldDB" id="A0A5N0TMB4"/>
<evidence type="ECO:0000256" key="2">
    <source>
        <dbReference type="ARBA" id="ARBA00023125"/>
    </source>
</evidence>
<dbReference type="GO" id="GO:0000976">
    <property type="term" value="F:transcription cis-regulatory region binding"/>
    <property type="evidence" value="ECO:0007669"/>
    <property type="project" value="TreeGrafter"/>
</dbReference>